<dbReference type="GO" id="GO:1990904">
    <property type="term" value="C:ribonucleoprotein complex"/>
    <property type="evidence" value="ECO:0007669"/>
    <property type="project" value="UniProtKB-KW"/>
</dbReference>
<dbReference type="InterPro" id="IPR038097">
    <property type="entry name" value="Ribosomal_eL36_sf"/>
</dbReference>
<dbReference type="PANTHER" id="PTHR10114">
    <property type="entry name" value="60S RIBOSOMAL PROTEIN L36"/>
    <property type="match status" value="1"/>
</dbReference>
<evidence type="ECO:0000256" key="2">
    <source>
        <dbReference type="ARBA" id="ARBA00011133"/>
    </source>
</evidence>
<reference evidence="7" key="1">
    <citation type="journal article" date="2009" name="Nature">
        <title>The Schistosoma japonicum genome reveals features of host-parasite interplay.</title>
        <authorList>
            <person name="Liu F."/>
            <person name="Zhou Y."/>
            <person name="Wang Z.Q."/>
            <person name="Lu G."/>
            <person name="Zheng H."/>
            <person name="Brindley P.J."/>
            <person name="McManus D.P."/>
            <person name="Blair D."/>
            <person name="Zhang Q.H."/>
            <person name="Zhong Y."/>
            <person name="Wang S."/>
            <person name="Han Z.G."/>
            <person name="Chen Z."/>
        </authorList>
    </citation>
    <scope>NUCLEOTIDE SEQUENCE</scope>
    <source>
        <strain evidence="7">Anhui</strain>
    </source>
</reference>
<keyword evidence="4" id="KW-0687">Ribonucleoprotein</keyword>
<name>C7TZK2_SCHJA</name>
<evidence type="ECO:0000256" key="6">
    <source>
        <dbReference type="ARBA" id="ARBA00035331"/>
    </source>
</evidence>
<dbReference type="EMBL" id="FN330819">
    <property type="protein sequence ID" value="CAX83036.1"/>
    <property type="molecule type" value="mRNA"/>
</dbReference>
<dbReference type="AlphaFoldDB" id="C7TZK2"/>
<dbReference type="Gene3D" id="1.10.10.1760">
    <property type="entry name" value="60S ribosomal protein L36"/>
    <property type="match status" value="1"/>
</dbReference>
<dbReference type="GO" id="GO:0003735">
    <property type="term" value="F:structural constituent of ribosome"/>
    <property type="evidence" value="ECO:0007669"/>
    <property type="project" value="InterPro"/>
</dbReference>
<evidence type="ECO:0000256" key="4">
    <source>
        <dbReference type="ARBA" id="ARBA00023274"/>
    </source>
</evidence>
<evidence type="ECO:0000256" key="5">
    <source>
        <dbReference type="ARBA" id="ARBA00035226"/>
    </source>
</evidence>
<dbReference type="InterPro" id="IPR000509">
    <property type="entry name" value="Ribosomal_eL36"/>
</dbReference>
<dbReference type="GO" id="GO:0006412">
    <property type="term" value="P:translation"/>
    <property type="evidence" value="ECO:0007669"/>
    <property type="project" value="InterPro"/>
</dbReference>
<evidence type="ECO:0000313" key="7">
    <source>
        <dbReference type="EMBL" id="CAX83036.1"/>
    </source>
</evidence>
<accession>C7TZK2</accession>
<evidence type="ECO:0000256" key="3">
    <source>
        <dbReference type="ARBA" id="ARBA00022980"/>
    </source>
</evidence>
<dbReference type="Pfam" id="PF01158">
    <property type="entry name" value="Ribosomal_L36e"/>
    <property type="match status" value="1"/>
</dbReference>
<feature type="non-terminal residue" evidence="7">
    <location>
        <position position="115"/>
    </location>
</feature>
<protein>
    <recommendedName>
        <fullName evidence="5">Large ribosomal subunit protein eL36</fullName>
    </recommendedName>
    <alternativeName>
        <fullName evidence="6">60S ribosomal protein L36</fullName>
    </alternativeName>
</protein>
<sequence>MSNIRKYPVCVGRERGFKKTKNIRPKKPSNRRGRLTKQAKFARSLIREVVGFAPFEKRLLELLKNDKEKRALKFAKRRIGGHRRAKKEKGGVNDHCQEYEDEVILSLNKWIYSKK</sequence>
<comment type="similarity">
    <text evidence="1">Belongs to the eukaryotic ribosomal protein eL36 family.</text>
</comment>
<dbReference type="FunFam" id="1.10.10.1760:FF:000001">
    <property type="entry name" value="60S ribosomal protein L36"/>
    <property type="match status" value="1"/>
</dbReference>
<proteinExistence type="evidence at transcript level"/>
<reference evidence="7" key="2">
    <citation type="submission" date="2009-03" db="EMBL/GenBank/DDBJ databases">
        <authorList>
            <person name="Gang L."/>
        </authorList>
    </citation>
    <scope>NUCLEOTIDE SEQUENCE</scope>
    <source>
        <strain evidence="7">Anhui</strain>
    </source>
</reference>
<gene>
    <name evidence="7" type="primary">rpl36</name>
</gene>
<organism evidence="7">
    <name type="scientific">Schistosoma japonicum</name>
    <name type="common">Blood fluke</name>
    <dbReference type="NCBI Taxonomy" id="6182"/>
    <lineage>
        <taxon>Eukaryota</taxon>
        <taxon>Metazoa</taxon>
        <taxon>Spiralia</taxon>
        <taxon>Lophotrochozoa</taxon>
        <taxon>Platyhelminthes</taxon>
        <taxon>Trematoda</taxon>
        <taxon>Digenea</taxon>
        <taxon>Strigeidida</taxon>
        <taxon>Schistosomatoidea</taxon>
        <taxon>Schistosomatidae</taxon>
        <taxon>Schistosoma</taxon>
    </lineage>
</organism>
<dbReference type="GO" id="GO:0005840">
    <property type="term" value="C:ribosome"/>
    <property type="evidence" value="ECO:0007669"/>
    <property type="project" value="UniProtKB-KW"/>
</dbReference>
<comment type="subunit">
    <text evidence="2">Component of the large ribosomal subunit.</text>
</comment>
<evidence type="ECO:0000256" key="1">
    <source>
        <dbReference type="ARBA" id="ARBA00006509"/>
    </source>
</evidence>
<keyword evidence="3 7" id="KW-0689">Ribosomal protein</keyword>